<name>A0A8D8ULQ7_9HEMI</name>
<evidence type="ECO:0000313" key="2">
    <source>
        <dbReference type="EMBL" id="CAG6706927.1"/>
    </source>
</evidence>
<feature type="transmembrane region" description="Helical" evidence="1">
    <location>
        <begin position="38"/>
        <end position="57"/>
    </location>
</feature>
<keyword evidence="1" id="KW-0472">Membrane</keyword>
<keyword evidence="1" id="KW-1133">Transmembrane helix</keyword>
<organism evidence="2">
    <name type="scientific">Cacopsylla melanoneura</name>
    <dbReference type="NCBI Taxonomy" id="428564"/>
    <lineage>
        <taxon>Eukaryota</taxon>
        <taxon>Metazoa</taxon>
        <taxon>Ecdysozoa</taxon>
        <taxon>Arthropoda</taxon>
        <taxon>Hexapoda</taxon>
        <taxon>Insecta</taxon>
        <taxon>Pterygota</taxon>
        <taxon>Neoptera</taxon>
        <taxon>Paraneoptera</taxon>
        <taxon>Hemiptera</taxon>
        <taxon>Sternorrhyncha</taxon>
        <taxon>Psylloidea</taxon>
        <taxon>Psyllidae</taxon>
        <taxon>Psyllinae</taxon>
        <taxon>Cacopsylla</taxon>
    </lineage>
</organism>
<evidence type="ECO:0000256" key="1">
    <source>
        <dbReference type="SAM" id="Phobius"/>
    </source>
</evidence>
<accession>A0A8D8ULQ7</accession>
<protein>
    <submittedName>
        <fullName evidence="2">Uncharacterized protein</fullName>
    </submittedName>
</protein>
<dbReference type="AlphaFoldDB" id="A0A8D8ULQ7"/>
<sequence>MLQCCNFIMKTWYLPIAYNNKKMQRNLLNTNFRNLRTLARLSCTFFFGCTILLYIFHNKKKLIIPVHTHLNRFQEERPMGASMCIFSYMGLLVCIIGDTHRPHICIRWCFVICFLCTYQF</sequence>
<keyword evidence="1" id="KW-0812">Transmembrane</keyword>
<feature type="transmembrane region" description="Helical" evidence="1">
    <location>
        <begin position="77"/>
        <end position="97"/>
    </location>
</feature>
<reference evidence="2" key="1">
    <citation type="submission" date="2021-05" db="EMBL/GenBank/DDBJ databases">
        <authorList>
            <person name="Alioto T."/>
            <person name="Alioto T."/>
            <person name="Gomez Garrido J."/>
        </authorList>
    </citation>
    <scope>NUCLEOTIDE SEQUENCE</scope>
</reference>
<dbReference type="EMBL" id="HBUF01343667">
    <property type="protein sequence ID" value="CAG6706927.1"/>
    <property type="molecule type" value="Transcribed_RNA"/>
</dbReference>
<proteinExistence type="predicted"/>